<keyword evidence="5" id="KW-1185">Reference proteome</keyword>
<feature type="transmembrane region" description="Helical" evidence="2">
    <location>
        <begin position="17"/>
        <end position="36"/>
    </location>
</feature>
<dbReference type="EMBL" id="LT906467">
    <property type="protein sequence ID" value="SNV64791.1"/>
    <property type="molecule type" value="Genomic_DNA"/>
</dbReference>
<gene>
    <name evidence="3" type="ORF">CIMIT_04150</name>
    <name evidence="4" type="ORF">SAMEA4535761_00894</name>
</gene>
<protein>
    <submittedName>
        <fullName evidence="3">Uncharacterized protein</fullName>
    </submittedName>
</protein>
<dbReference type="Proteomes" id="UP000215374">
    <property type="component" value="Chromosome 1"/>
</dbReference>
<evidence type="ECO:0000313" key="4">
    <source>
        <dbReference type="EMBL" id="SNV64791.1"/>
    </source>
</evidence>
<keyword evidence="2" id="KW-0812">Transmembrane</keyword>
<evidence type="ECO:0000256" key="2">
    <source>
        <dbReference type="SAM" id="Phobius"/>
    </source>
</evidence>
<dbReference type="AlphaFoldDB" id="A0A076NN35"/>
<dbReference type="Proteomes" id="UP000028780">
    <property type="component" value="Chromosome"/>
</dbReference>
<reference evidence="3 5" key="1">
    <citation type="submission" date="2014-08" db="EMBL/GenBank/DDBJ databases">
        <title>Complete genome sequence of Corynebacterium imitans DSM 44264, isolated from a five-month-old boy with suspected pharyngeal diphtheria.</title>
        <authorList>
            <person name="Mollmann S."/>
            <person name="Albersmeier A."/>
            <person name="Ruckert C."/>
            <person name="Tauch A."/>
        </authorList>
    </citation>
    <scope>NUCLEOTIDE SEQUENCE [LARGE SCALE GENOMIC DNA]</scope>
    <source>
        <strain evidence="3 5">DSM 44264</strain>
    </source>
</reference>
<proteinExistence type="predicted"/>
<sequence length="216" mass="23334">MPDARELTRMLKDFREYIPAVVGAIVVIATVIGLLVPNLEGGSRSADDANNSGATNSGTTNSGTTNSQGDYSDPSADWYWYLTDDPVNALHEGIRSGVDLYVDGKWHERSILATDRGSARASFRHYRVPDIAKTLRLKATWVDDIPNTGAPGQVTIQHEGQTIGEFTVPVGEIVEHTFDIQGGGIISVFIAAYDPSTEERVPSDGLALLTPVVTNY</sequence>
<evidence type="ECO:0000313" key="3">
    <source>
        <dbReference type="EMBL" id="AIJ33200.1"/>
    </source>
</evidence>
<dbReference type="HOGENOM" id="CLU_1275914_0_0_11"/>
<feature type="region of interest" description="Disordered" evidence="1">
    <location>
        <begin position="43"/>
        <end position="70"/>
    </location>
</feature>
<evidence type="ECO:0000256" key="1">
    <source>
        <dbReference type="SAM" id="MobiDB-lite"/>
    </source>
</evidence>
<evidence type="ECO:0000313" key="5">
    <source>
        <dbReference type="Proteomes" id="UP000028780"/>
    </source>
</evidence>
<dbReference type="EMBL" id="CP009211">
    <property type="protein sequence ID" value="AIJ33200.1"/>
    <property type="molecule type" value="Genomic_DNA"/>
</dbReference>
<reference evidence="4 6" key="2">
    <citation type="submission" date="2017-06" db="EMBL/GenBank/DDBJ databases">
        <authorList>
            <consortium name="Pathogen Informatics"/>
        </authorList>
    </citation>
    <scope>NUCLEOTIDE SEQUENCE [LARGE SCALE GENOMIC DNA]</scope>
    <source>
        <strain evidence="4 6">NCTC13015</strain>
    </source>
</reference>
<dbReference type="RefSeq" id="WP_038589543.1">
    <property type="nucleotide sequence ID" value="NZ_CP009211.1"/>
</dbReference>
<keyword evidence="2" id="KW-0472">Membrane</keyword>
<organism evidence="3 5">
    <name type="scientific">Corynebacterium imitans</name>
    <dbReference type="NCBI Taxonomy" id="156978"/>
    <lineage>
        <taxon>Bacteria</taxon>
        <taxon>Bacillati</taxon>
        <taxon>Actinomycetota</taxon>
        <taxon>Actinomycetes</taxon>
        <taxon>Mycobacteriales</taxon>
        <taxon>Corynebacteriaceae</taxon>
        <taxon>Corynebacterium</taxon>
    </lineage>
</organism>
<dbReference type="KEGG" id="cii:CIMIT_04150"/>
<keyword evidence="2" id="KW-1133">Transmembrane helix</keyword>
<name>A0A076NN35_9CORY</name>
<dbReference type="OrthoDB" id="4426935at2"/>
<evidence type="ECO:0000313" key="6">
    <source>
        <dbReference type="Proteomes" id="UP000215374"/>
    </source>
</evidence>
<accession>A0A076NN35</accession>
<feature type="compositionally biased region" description="Low complexity" evidence="1">
    <location>
        <begin position="49"/>
        <end position="67"/>
    </location>
</feature>